<reference evidence="2" key="1">
    <citation type="submission" date="2021-04" db="EMBL/GenBank/DDBJ databases">
        <title>Phycicoccus avicenniae sp. nov., a novel endophytic actinomycetes isolated from branch of Avicennia mariana.</title>
        <authorList>
            <person name="Tuo L."/>
        </authorList>
    </citation>
    <scope>NUCLEOTIDE SEQUENCE</scope>
    <source>
        <strain evidence="2">BSK3Z-2</strain>
    </source>
</reference>
<dbReference type="RefSeq" id="WP_211603881.1">
    <property type="nucleotide sequence ID" value="NZ_JAGSNF010000020.1"/>
</dbReference>
<accession>A0A941D934</accession>
<feature type="compositionally biased region" description="Basic and acidic residues" evidence="1">
    <location>
        <begin position="19"/>
        <end position="32"/>
    </location>
</feature>
<gene>
    <name evidence="2" type="ORF">KC207_13755</name>
</gene>
<dbReference type="AlphaFoldDB" id="A0A941D934"/>
<proteinExistence type="predicted"/>
<organism evidence="2 3">
    <name type="scientific">Phycicoccus avicenniae</name>
    <dbReference type="NCBI Taxonomy" id="2828860"/>
    <lineage>
        <taxon>Bacteria</taxon>
        <taxon>Bacillati</taxon>
        <taxon>Actinomycetota</taxon>
        <taxon>Actinomycetes</taxon>
        <taxon>Micrococcales</taxon>
        <taxon>Intrasporangiaceae</taxon>
        <taxon>Phycicoccus</taxon>
    </lineage>
</organism>
<evidence type="ECO:0000313" key="3">
    <source>
        <dbReference type="Proteomes" id="UP000677016"/>
    </source>
</evidence>
<sequence>MPLPMGITLGADTPARSRPHVETGGERNRPADDGTQWCATCDTTVNPRPSPMKFCARCRKQRDAHRQRDGRQGQGRDAIAVSTAHIRRIITANRTLQSRVSVASAENQPGSEQPTWLDDLLIASKRLALAVDDLERELRQPRRSSTR</sequence>
<evidence type="ECO:0000256" key="1">
    <source>
        <dbReference type="SAM" id="MobiDB-lite"/>
    </source>
</evidence>
<dbReference type="EMBL" id="JAGSNF010000020">
    <property type="protein sequence ID" value="MBR7744354.1"/>
    <property type="molecule type" value="Genomic_DNA"/>
</dbReference>
<evidence type="ECO:0000313" key="2">
    <source>
        <dbReference type="EMBL" id="MBR7744354.1"/>
    </source>
</evidence>
<comment type="caution">
    <text evidence="2">The sequence shown here is derived from an EMBL/GenBank/DDBJ whole genome shotgun (WGS) entry which is preliminary data.</text>
</comment>
<keyword evidence="3" id="KW-1185">Reference proteome</keyword>
<name>A0A941D934_9MICO</name>
<feature type="region of interest" description="Disordered" evidence="1">
    <location>
        <begin position="1"/>
        <end position="34"/>
    </location>
</feature>
<dbReference type="Proteomes" id="UP000677016">
    <property type="component" value="Unassembled WGS sequence"/>
</dbReference>
<protein>
    <submittedName>
        <fullName evidence="2">Uncharacterized protein</fullName>
    </submittedName>
</protein>